<dbReference type="GO" id="GO:0016620">
    <property type="term" value="F:oxidoreductase activity, acting on the aldehyde or oxo group of donors, NAD or NADP as acceptor"/>
    <property type="evidence" value="ECO:0007669"/>
    <property type="project" value="InterPro"/>
</dbReference>
<sequence>MRAAWSPKESSNRSRPARAHFGCVWINTHMALVAEMPHGGFKKSGYGKDLSAYGFEDYTRIKHVMTSL</sequence>
<dbReference type="InterPro" id="IPR016163">
    <property type="entry name" value="Ald_DH_C"/>
</dbReference>
<evidence type="ECO:0000256" key="2">
    <source>
        <dbReference type="ARBA" id="ARBA00023002"/>
    </source>
</evidence>
<dbReference type="PANTHER" id="PTHR43860:SF2">
    <property type="entry name" value="BETAINE ALDEHYDE DEHYDROGENASE-RELATED"/>
    <property type="match status" value="1"/>
</dbReference>
<dbReference type="Proteomes" id="UP000181942">
    <property type="component" value="Unassembled WGS sequence"/>
</dbReference>
<comment type="similarity">
    <text evidence="1">Belongs to the aldehyde dehydrogenase family.</text>
</comment>
<protein>
    <submittedName>
        <fullName evidence="5">Aldehyde dehydrogenase family protein</fullName>
    </submittedName>
</protein>
<dbReference type="SUPFAM" id="SSF53720">
    <property type="entry name" value="ALDH-like"/>
    <property type="match status" value="1"/>
</dbReference>
<evidence type="ECO:0000256" key="1">
    <source>
        <dbReference type="ARBA" id="ARBA00009986"/>
    </source>
</evidence>
<evidence type="ECO:0000313" key="5">
    <source>
        <dbReference type="EMBL" id="SFF72608.1"/>
    </source>
</evidence>
<accession>A0A1I2L231</accession>
<dbReference type="EMBL" id="FONR01000011">
    <property type="protein sequence ID" value="SFF72608.1"/>
    <property type="molecule type" value="Genomic_DNA"/>
</dbReference>
<evidence type="ECO:0000313" key="6">
    <source>
        <dbReference type="Proteomes" id="UP000181942"/>
    </source>
</evidence>
<reference evidence="5 6" key="1">
    <citation type="submission" date="2016-10" db="EMBL/GenBank/DDBJ databases">
        <authorList>
            <person name="de Groot N.N."/>
        </authorList>
    </citation>
    <scope>NUCLEOTIDE SEQUENCE [LARGE SCALE GENOMIC DNA]</scope>
    <source>
        <strain evidence="5 6">OK461</strain>
    </source>
</reference>
<feature type="domain" description="Aldehyde dehydrogenase" evidence="4">
    <location>
        <begin position="16"/>
        <end position="64"/>
    </location>
</feature>
<name>A0A1I2L231_9ACTN</name>
<keyword evidence="3" id="KW-0520">NAD</keyword>
<organism evidence="5 6">
    <name type="scientific">Streptomyces mirabilis</name>
    <dbReference type="NCBI Taxonomy" id="68239"/>
    <lineage>
        <taxon>Bacteria</taxon>
        <taxon>Bacillati</taxon>
        <taxon>Actinomycetota</taxon>
        <taxon>Actinomycetes</taxon>
        <taxon>Kitasatosporales</taxon>
        <taxon>Streptomycetaceae</taxon>
        <taxon>Streptomyces</taxon>
    </lineage>
</organism>
<dbReference type="AlphaFoldDB" id="A0A1I2L231"/>
<dbReference type="Gene3D" id="3.40.309.10">
    <property type="entry name" value="Aldehyde Dehydrogenase, Chain A, domain 2"/>
    <property type="match status" value="1"/>
</dbReference>
<gene>
    <name evidence="5" type="ORF">SAMN02787118_111118</name>
</gene>
<dbReference type="Pfam" id="PF00171">
    <property type="entry name" value="Aldedh"/>
    <property type="match status" value="1"/>
</dbReference>
<dbReference type="InterPro" id="IPR016161">
    <property type="entry name" value="Ald_DH/histidinol_DH"/>
</dbReference>
<evidence type="ECO:0000259" key="4">
    <source>
        <dbReference type="Pfam" id="PF00171"/>
    </source>
</evidence>
<dbReference type="PANTHER" id="PTHR43860">
    <property type="entry name" value="BETAINE ALDEHYDE DEHYDROGENASE"/>
    <property type="match status" value="1"/>
</dbReference>
<dbReference type="InterPro" id="IPR016162">
    <property type="entry name" value="Ald_DH_N"/>
</dbReference>
<dbReference type="InterPro" id="IPR015590">
    <property type="entry name" value="Aldehyde_DH_dom"/>
</dbReference>
<proteinExistence type="inferred from homology"/>
<dbReference type="Gene3D" id="3.40.605.10">
    <property type="entry name" value="Aldehyde Dehydrogenase, Chain A, domain 1"/>
    <property type="match status" value="1"/>
</dbReference>
<evidence type="ECO:0000256" key="3">
    <source>
        <dbReference type="ARBA" id="ARBA00023027"/>
    </source>
</evidence>
<keyword evidence="2" id="KW-0560">Oxidoreductase</keyword>